<dbReference type="Proteomes" id="UP001152888">
    <property type="component" value="Unassembled WGS sequence"/>
</dbReference>
<dbReference type="AlphaFoldDB" id="A0A9P0LE88"/>
<evidence type="ECO:0000313" key="2">
    <source>
        <dbReference type="Proteomes" id="UP001152888"/>
    </source>
</evidence>
<accession>A0A9P0LE88</accession>
<sequence length="48" mass="5557">MYVVISGYCTTGCIEYIKDYESNPSSLIHFFFQRAESATFPPAFQIRK</sequence>
<protein>
    <submittedName>
        <fullName evidence="1">Uncharacterized protein</fullName>
    </submittedName>
</protein>
<organism evidence="1 2">
    <name type="scientific">Acanthoscelides obtectus</name>
    <name type="common">Bean weevil</name>
    <name type="synonym">Bruchus obtectus</name>
    <dbReference type="NCBI Taxonomy" id="200917"/>
    <lineage>
        <taxon>Eukaryota</taxon>
        <taxon>Metazoa</taxon>
        <taxon>Ecdysozoa</taxon>
        <taxon>Arthropoda</taxon>
        <taxon>Hexapoda</taxon>
        <taxon>Insecta</taxon>
        <taxon>Pterygota</taxon>
        <taxon>Neoptera</taxon>
        <taxon>Endopterygota</taxon>
        <taxon>Coleoptera</taxon>
        <taxon>Polyphaga</taxon>
        <taxon>Cucujiformia</taxon>
        <taxon>Chrysomeloidea</taxon>
        <taxon>Chrysomelidae</taxon>
        <taxon>Bruchinae</taxon>
        <taxon>Bruchini</taxon>
        <taxon>Acanthoscelides</taxon>
    </lineage>
</organism>
<dbReference type="EMBL" id="CAKOFQ010007157">
    <property type="protein sequence ID" value="CAH1992824.1"/>
    <property type="molecule type" value="Genomic_DNA"/>
</dbReference>
<comment type="caution">
    <text evidence="1">The sequence shown here is derived from an EMBL/GenBank/DDBJ whole genome shotgun (WGS) entry which is preliminary data.</text>
</comment>
<proteinExistence type="predicted"/>
<keyword evidence="2" id="KW-1185">Reference proteome</keyword>
<reference evidence="1" key="1">
    <citation type="submission" date="2022-03" db="EMBL/GenBank/DDBJ databases">
        <authorList>
            <person name="Sayadi A."/>
        </authorList>
    </citation>
    <scope>NUCLEOTIDE SEQUENCE</scope>
</reference>
<evidence type="ECO:0000313" key="1">
    <source>
        <dbReference type="EMBL" id="CAH1992824.1"/>
    </source>
</evidence>
<name>A0A9P0LE88_ACAOB</name>
<gene>
    <name evidence="1" type="ORF">ACAOBT_LOCUS21124</name>
</gene>